<reference evidence="2" key="1">
    <citation type="submission" date="2022-10" db="EMBL/GenBank/DDBJ databases">
        <title>Novel sulphate-reducing endosymbionts in the free-living metamonad Anaeramoeba.</title>
        <authorList>
            <person name="Jerlstrom-Hultqvist J."/>
            <person name="Cepicka I."/>
            <person name="Gallot-Lavallee L."/>
            <person name="Salas-Leiva D."/>
            <person name="Curtis B.A."/>
            <person name="Zahonova K."/>
            <person name="Pipaliya S."/>
            <person name="Dacks J."/>
            <person name="Roger A.J."/>
        </authorList>
    </citation>
    <scope>NUCLEOTIDE SEQUENCE</scope>
    <source>
        <strain evidence="2">BMAN</strain>
    </source>
</reference>
<name>A0A9Q0R9G6_ANAIG</name>
<gene>
    <name evidence="2" type="ORF">M0811_10445</name>
</gene>
<comment type="caution">
    <text evidence="2">The sequence shown here is derived from an EMBL/GenBank/DDBJ whole genome shotgun (WGS) entry which is preliminary data.</text>
</comment>
<evidence type="ECO:0000313" key="2">
    <source>
        <dbReference type="EMBL" id="KAJ5071383.1"/>
    </source>
</evidence>
<organism evidence="2 3">
    <name type="scientific">Anaeramoeba ignava</name>
    <name type="common">Anaerobic marine amoeba</name>
    <dbReference type="NCBI Taxonomy" id="1746090"/>
    <lineage>
        <taxon>Eukaryota</taxon>
        <taxon>Metamonada</taxon>
        <taxon>Anaeramoebidae</taxon>
        <taxon>Anaeramoeba</taxon>
    </lineage>
</organism>
<accession>A0A9Q0R9G6</accession>
<evidence type="ECO:0000259" key="1">
    <source>
        <dbReference type="Pfam" id="PF03372"/>
    </source>
</evidence>
<dbReference type="PANTHER" id="PTHR12121">
    <property type="entry name" value="CARBON CATABOLITE REPRESSOR PROTEIN 4"/>
    <property type="match status" value="1"/>
</dbReference>
<dbReference type="Pfam" id="PF03372">
    <property type="entry name" value="Exo_endo_phos"/>
    <property type="match status" value="1"/>
</dbReference>
<evidence type="ECO:0000313" key="3">
    <source>
        <dbReference type="Proteomes" id="UP001149090"/>
    </source>
</evidence>
<proteinExistence type="predicted"/>
<dbReference type="SUPFAM" id="SSF56219">
    <property type="entry name" value="DNase I-like"/>
    <property type="match status" value="1"/>
</dbReference>
<dbReference type="AlphaFoldDB" id="A0A9Q0R9G6"/>
<dbReference type="Proteomes" id="UP001149090">
    <property type="component" value="Unassembled WGS sequence"/>
</dbReference>
<dbReference type="GO" id="GO:0000175">
    <property type="term" value="F:3'-5'-RNA exonuclease activity"/>
    <property type="evidence" value="ECO:0007669"/>
    <property type="project" value="TreeGrafter"/>
</dbReference>
<dbReference type="OrthoDB" id="10253982at2759"/>
<dbReference type="InterPro" id="IPR050410">
    <property type="entry name" value="CCR4/nocturin_mRNA_transcr"/>
</dbReference>
<dbReference type="InterPro" id="IPR036691">
    <property type="entry name" value="Endo/exonu/phosph_ase_sf"/>
</dbReference>
<keyword evidence="3" id="KW-1185">Reference proteome</keyword>
<dbReference type="PANTHER" id="PTHR12121:SF31">
    <property type="entry name" value="FAMILY PROTEIN, PUTATIVE, EXPRESSED-RELATED"/>
    <property type="match status" value="1"/>
</dbReference>
<dbReference type="EMBL" id="JAPDFW010000089">
    <property type="protein sequence ID" value="KAJ5071383.1"/>
    <property type="molecule type" value="Genomic_DNA"/>
</dbReference>
<dbReference type="InterPro" id="IPR005135">
    <property type="entry name" value="Endo/exonuclease/phosphatase"/>
</dbReference>
<feature type="domain" description="Endonuclease/exonuclease/phosphatase" evidence="1">
    <location>
        <begin position="30"/>
        <end position="267"/>
    </location>
</feature>
<sequence>MNFPHFSKLNKFSSKINFRELSTNLIRICTFNILSPQYNILESENKVKKESKFKEYWVPRVSSELNMIKKTESDVYCLQECWMNSSFIQIIQNKFGSNYSLIKKKRTRKKNDGILIAINNKKYNLLFENHLEFNDQGDRVCSLCHIQSKNNEKNELIISTTHLTFPHSKQDREMRLEQIKKCINWIKENTSMIIMNKKDQNDPNASYNLPLIFAGDFNDENDKVYNFITQKEAWNSSFLKVHGREPISTHKTHQGSHICVDYIFYKNSSKNDPNQIDLKEKKNLKEEKNLDNLTSSTSFISPVSAFLIPTTLDDQKFPTFLEFPYSDHRPLIVDFKIE</sequence>
<protein>
    <recommendedName>
        <fullName evidence="1">Endonuclease/exonuclease/phosphatase domain-containing protein</fullName>
    </recommendedName>
</protein>
<dbReference type="Gene3D" id="3.60.10.10">
    <property type="entry name" value="Endonuclease/exonuclease/phosphatase"/>
    <property type="match status" value="1"/>
</dbReference>
<dbReference type="OMA" id="NLIRICT"/>